<feature type="chain" id="PRO_5011490436" evidence="1">
    <location>
        <begin position="19"/>
        <end position="63"/>
    </location>
</feature>
<keyword evidence="3" id="KW-1185">Reference proteome</keyword>
<sequence>MKKILLAGMLLFNVVVFAQENTFEKAKPITTEKEYNYLTKGLKIQEASGLDIIDGYELIFLNV</sequence>
<accession>A0A1H3B0N6</accession>
<organism evidence="2 3">
    <name type="scientific">Flavobacterium degerlachei</name>
    <dbReference type="NCBI Taxonomy" id="229203"/>
    <lineage>
        <taxon>Bacteria</taxon>
        <taxon>Pseudomonadati</taxon>
        <taxon>Bacteroidota</taxon>
        <taxon>Flavobacteriia</taxon>
        <taxon>Flavobacteriales</taxon>
        <taxon>Flavobacteriaceae</taxon>
        <taxon>Flavobacterium</taxon>
    </lineage>
</organism>
<reference evidence="3" key="1">
    <citation type="submission" date="2016-10" db="EMBL/GenBank/DDBJ databases">
        <authorList>
            <person name="Varghese N."/>
            <person name="Submissions S."/>
        </authorList>
    </citation>
    <scope>NUCLEOTIDE SEQUENCE [LARGE SCALE GENOMIC DNA]</scope>
    <source>
        <strain evidence="3">DSM 15718</strain>
    </source>
</reference>
<feature type="signal peptide" evidence="1">
    <location>
        <begin position="1"/>
        <end position="18"/>
    </location>
</feature>
<dbReference type="STRING" id="229203.SAMN05444338_109124"/>
<gene>
    <name evidence="2" type="ORF">SAMN05444338_109124</name>
</gene>
<proteinExistence type="predicted"/>
<evidence type="ECO:0000313" key="2">
    <source>
        <dbReference type="EMBL" id="SDX35550.1"/>
    </source>
</evidence>
<evidence type="ECO:0000256" key="1">
    <source>
        <dbReference type="SAM" id="SignalP"/>
    </source>
</evidence>
<name>A0A1H3B0N6_9FLAO</name>
<dbReference type="EMBL" id="FNMV01000009">
    <property type="protein sequence ID" value="SDX35550.1"/>
    <property type="molecule type" value="Genomic_DNA"/>
</dbReference>
<protein>
    <submittedName>
        <fullName evidence="2">Uncharacterized protein</fullName>
    </submittedName>
</protein>
<dbReference type="AlphaFoldDB" id="A0A1H3B0N6"/>
<dbReference type="RefSeq" id="WP_091432891.1">
    <property type="nucleotide sequence ID" value="NZ_FNMV01000009.1"/>
</dbReference>
<dbReference type="Proteomes" id="UP000198569">
    <property type="component" value="Unassembled WGS sequence"/>
</dbReference>
<keyword evidence="1" id="KW-0732">Signal</keyword>
<evidence type="ECO:0000313" key="3">
    <source>
        <dbReference type="Proteomes" id="UP000198569"/>
    </source>
</evidence>
<dbReference type="OrthoDB" id="1348364at2"/>